<evidence type="ECO:0000256" key="2">
    <source>
        <dbReference type="SAM" id="Phobius"/>
    </source>
</evidence>
<feature type="compositionally biased region" description="Basic and acidic residues" evidence="1">
    <location>
        <begin position="523"/>
        <end position="535"/>
    </location>
</feature>
<dbReference type="NCBIfam" id="NF045890">
    <property type="entry name" value="conj_pls20_p028"/>
    <property type="match status" value="1"/>
</dbReference>
<keyword evidence="2" id="KW-0472">Membrane</keyword>
<feature type="compositionally biased region" description="Basic and acidic residues" evidence="1">
    <location>
        <begin position="573"/>
        <end position="587"/>
    </location>
</feature>
<gene>
    <name evidence="4" type="ORF">M3X98_08365</name>
</gene>
<evidence type="ECO:0000313" key="5">
    <source>
        <dbReference type="Proteomes" id="UP001141166"/>
    </source>
</evidence>
<dbReference type="AlphaFoldDB" id="A0A9X3XSR0"/>
<keyword evidence="2" id="KW-1133">Transmembrane helix</keyword>
<feature type="transmembrane region" description="Helical" evidence="2">
    <location>
        <begin position="297"/>
        <end position="316"/>
    </location>
</feature>
<feature type="domain" description="DUF8208" evidence="3">
    <location>
        <begin position="20"/>
        <end position="368"/>
    </location>
</feature>
<keyword evidence="2" id="KW-0812">Transmembrane</keyword>
<dbReference type="RefSeq" id="WP_272471390.1">
    <property type="nucleotide sequence ID" value="NZ_JAMWMK010000012.1"/>
</dbReference>
<evidence type="ECO:0000259" key="3">
    <source>
        <dbReference type="Pfam" id="PF26635"/>
    </source>
</evidence>
<reference evidence="4" key="1">
    <citation type="submission" date="2022-05" db="EMBL/GenBank/DDBJ databases">
        <title>Draft genome sequences of Clostridium perfringens strains isolated from Peru.</title>
        <authorList>
            <person name="Hurtado R."/>
            <person name="Lima L."/>
            <person name="Sousa T."/>
            <person name="Jaiswal A.K."/>
            <person name="Tiwari S."/>
            <person name="Maturrano L."/>
            <person name="Brenig B."/>
            <person name="Azevedo V."/>
        </authorList>
    </citation>
    <scope>NUCLEOTIDE SEQUENCE</scope>
    <source>
        <strain evidence="4">CP4</strain>
    </source>
</reference>
<feature type="compositionally biased region" description="Polar residues" evidence="1">
    <location>
        <begin position="590"/>
        <end position="601"/>
    </location>
</feature>
<feature type="compositionally biased region" description="Acidic residues" evidence="1">
    <location>
        <begin position="513"/>
        <end position="522"/>
    </location>
</feature>
<feature type="compositionally biased region" description="Basic and acidic residues" evidence="1">
    <location>
        <begin position="471"/>
        <end position="483"/>
    </location>
</feature>
<proteinExistence type="predicted"/>
<sequence length="719" mass="80007">MSDEQLLSILLKFTDYLRIGSMLRDLARSFLDWVVSILLWIVDHLSGILYETTKFLGFYQTESMGSKGLLGTLGNFQKFGLGISILLIGAVLFLGKTSETREVPLNFLLMLILTLMLPGMMRDGIKIIHATTNSLKVEQGDLGFKTFKDNLTDVYVLADNGWTTTTPNPPNYLNDRKQFDINEKIEEVPEGDNGDPLKYKLINKKGSEGKEVVELFDGGGGMFNGITKKFFAESYYRWRVDWTATIGTLAALSLAMIISILRASRVAIEMGFDYIWANIIAYFSIRDVKKLKMAIMSLLGGFILLLSIFTMYYVFINWNTFIFTQTNVSSVTKIFGLLAGAWFVYDGPAIIQKTLGIDAGLSTAGAFLMTAGGAKALKGTTALTKGAVKSAANHTVRTGGFLSGLLSDDKKNSEDNGVNSKMKEEKNQQEQNDQNPETDHQREDMPENQREETTETNEQEKDSQDVQGEEAPDKMSDSEEKSSNEQAGSESNGEEGLKNSSINDPETERNDGSENETINDPEIEAKNDPETEVKNASESGISGSIDEKDSNEVVMEEETPKHGTNDPSESSNTEEKVTEAQNKKGAENPDQLTGSMNQGQFESEKNSSHTKQNGTEYPEQGKNKTGDSSNNHPLEGSISAQKESGSNDDSHRTTVSSTESAHPFKKRVNQVIHRSKYENQGKSYIGQQVDRYNRNKEFGQDVREWLKERKNQDDHKKNK</sequence>
<feature type="region of interest" description="Disordered" evidence="1">
    <location>
        <begin position="402"/>
        <end position="695"/>
    </location>
</feature>
<accession>A0A9X3XSR0</accession>
<feature type="transmembrane region" description="Helical" evidence="2">
    <location>
        <begin position="242"/>
        <end position="261"/>
    </location>
</feature>
<dbReference type="Proteomes" id="UP001141166">
    <property type="component" value="Unassembled WGS sequence"/>
</dbReference>
<dbReference type="EMBL" id="JAMWMK010000012">
    <property type="protein sequence ID" value="MDC4248069.1"/>
    <property type="molecule type" value="Genomic_DNA"/>
</dbReference>
<protein>
    <recommendedName>
        <fullName evidence="3">DUF8208 domain-containing protein</fullName>
    </recommendedName>
</protein>
<feature type="compositionally biased region" description="Polar residues" evidence="1">
    <location>
        <begin position="626"/>
        <end position="644"/>
    </location>
</feature>
<evidence type="ECO:0000313" key="4">
    <source>
        <dbReference type="EMBL" id="MDC4248069.1"/>
    </source>
</evidence>
<organism evidence="4 5">
    <name type="scientific">Enterococcus faecium</name>
    <name type="common">Streptococcus faecium</name>
    <dbReference type="NCBI Taxonomy" id="1352"/>
    <lineage>
        <taxon>Bacteria</taxon>
        <taxon>Bacillati</taxon>
        <taxon>Bacillota</taxon>
        <taxon>Bacilli</taxon>
        <taxon>Lactobacillales</taxon>
        <taxon>Enterococcaceae</taxon>
        <taxon>Enterococcus</taxon>
    </lineage>
</organism>
<dbReference type="InterPro" id="IPR058066">
    <property type="entry name" value="pXO2-14_N"/>
</dbReference>
<name>A0A9X3XSR0_ENTFC</name>
<feature type="transmembrane region" description="Helical" evidence="2">
    <location>
        <begin position="79"/>
        <end position="97"/>
    </location>
</feature>
<dbReference type="Pfam" id="PF26635">
    <property type="entry name" value="DUF8208"/>
    <property type="match status" value="1"/>
</dbReference>
<comment type="caution">
    <text evidence="4">The sequence shown here is derived from an EMBL/GenBank/DDBJ whole genome shotgun (WGS) entry which is preliminary data.</text>
</comment>
<dbReference type="InterPro" id="IPR058521">
    <property type="entry name" value="DUF8208"/>
</dbReference>
<evidence type="ECO:0000256" key="1">
    <source>
        <dbReference type="SAM" id="MobiDB-lite"/>
    </source>
</evidence>
<feature type="transmembrane region" description="Helical" evidence="2">
    <location>
        <begin position="103"/>
        <end position="121"/>
    </location>
</feature>
<feature type="compositionally biased region" description="Basic and acidic residues" evidence="1">
    <location>
        <begin position="437"/>
        <end position="464"/>
    </location>
</feature>